<dbReference type="PROSITE" id="PS51723">
    <property type="entry name" value="PEPTIDASE_M60"/>
    <property type="match status" value="1"/>
</dbReference>
<dbReference type="Proteomes" id="UP001470230">
    <property type="component" value="Unassembled WGS sequence"/>
</dbReference>
<organism evidence="2 3">
    <name type="scientific">Tritrichomonas musculus</name>
    <dbReference type="NCBI Taxonomy" id="1915356"/>
    <lineage>
        <taxon>Eukaryota</taxon>
        <taxon>Metamonada</taxon>
        <taxon>Parabasalia</taxon>
        <taxon>Tritrichomonadida</taxon>
        <taxon>Tritrichomonadidae</taxon>
        <taxon>Tritrichomonas</taxon>
    </lineage>
</organism>
<proteinExistence type="predicted"/>
<name>A0ABR2H9Q2_9EUKA</name>
<dbReference type="InterPro" id="IPR035423">
    <property type="entry name" value="M60-like_N"/>
</dbReference>
<dbReference type="Pfam" id="PF17291">
    <property type="entry name" value="M60-like_N"/>
    <property type="match status" value="1"/>
</dbReference>
<sequence>MSKLTFDQIVANVKNITSLPDMMPVLCLTTEAVPIFISFLYLEDSSALDVQLPIIAASSYEKGRIMCFSQVKILHNEYFHRADTSQMISNSINWLTRESSENAPILLLGFDKPTITDINKSLQSLGITTESDDISNLSKYNCIFIPSNITPDIMYKLTDYVKNGGGLAVFNNNPKIEPINKFLLQFGLSYTYCVLNEGFDNSDDIQAPPAYTYVKESHFVPLLNRFKLIMNKYETSASEMDDLIVTLRYYIMICDESYFDEFVEIAKYAWIYLKRTDYSTKEGICSDLKQGIVSVILQDIYEKIPVDKLPKIPEASFFPGETGSSVEFEKFELDLDLDLVGDNWISTGLWISSSKSGTVSSDSNSIDNIMVQIGSHSDSLLHKKGPWKRWPKLVSLFKLKNSSVVVGSPFGGIVYVTLNNDDQICENKNVRFVFDGFSMYPRAVVSDPSIWEETKDIDVPWGELDIGEIIFTLPSPKLREIPDFVKIKNVYDVILSGISDFMSWKFDKKQRIIFDIETLEGEIGYPIFLNINQIDNALFEIDHPTVGLFNAVYALAIISIRLDIFNNQIEAALATVAAAEIMKKLFHDFDPMNFEGIRLPVLFCELWDIQCNFSNNLISLTLSKFQSGDYPVSDDTWIDFVNEMCILGERDFTKLFENSGPIPLSKSSSFTQGLKIYRPLNK</sequence>
<dbReference type="SMART" id="SM01276">
    <property type="entry name" value="M60-like"/>
    <property type="match status" value="1"/>
</dbReference>
<dbReference type="EMBL" id="JAPFFF010000037">
    <property type="protein sequence ID" value="KAK8842932.1"/>
    <property type="molecule type" value="Genomic_DNA"/>
</dbReference>
<dbReference type="PANTHER" id="PTHR15730:SF5">
    <property type="entry name" value="SI:CH211-210B2.2-RELATED"/>
    <property type="match status" value="1"/>
</dbReference>
<accession>A0ABR2H9Q2</accession>
<gene>
    <name evidence="2" type="ORF">M9Y10_025798</name>
</gene>
<evidence type="ECO:0000313" key="2">
    <source>
        <dbReference type="EMBL" id="KAK8842932.1"/>
    </source>
</evidence>
<dbReference type="PANTHER" id="PTHR15730">
    <property type="entry name" value="EXPERIMENTAL AUTOIMMUNE PROSTATITIS ANTIGEN 2-RELATED"/>
    <property type="match status" value="1"/>
</dbReference>
<evidence type="ECO:0000313" key="3">
    <source>
        <dbReference type="Proteomes" id="UP001470230"/>
    </source>
</evidence>
<comment type="caution">
    <text evidence="2">The sequence shown here is derived from an EMBL/GenBank/DDBJ whole genome shotgun (WGS) entry which is preliminary data.</text>
</comment>
<reference evidence="2 3" key="1">
    <citation type="submission" date="2024-04" db="EMBL/GenBank/DDBJ databases">
        <title>Tritrichomonas musculus Genome.</title>
        <authorList>
            <person name="Alves-Ferreira E."/>
            <person name="Grigg M."/>
            <person name="Lorenzi H."/>
            <person name="Galac M."/>
        </authorList>
    </citation>
    <scope>NUCLEOTIDE SEQUENCE [LARGE SCALE GENOMIC DNA]</scope>
    <source>
        <strain evidence="2 3">EAF2021</strain>
    </source>
</reference>
<dbReference type="InterPro" id="IPR051244">
    <property type="entry name" value="TCAF"/>
</dbReference>
<dbReference type="InterPro" id="IPR031161">
    <property type="entry name" value="Peptidase_M60_dom"/>
</dbReference>
<keyword evidence="3" id="KW-1185">Reference proteome</keyword>
<evidence type="ECO:0000259" key="1">
    <source>
        <dbReference type="PROSITE" id="PS51723"/>
    </source>
</evidence>
<protein>
    <recommendedName>
        <fullName evidence="1">Peptidase M60 domain-containing protein</fullName>
    </recommendedName>
</protein>
<feature type="domain" description="Peptidase M60" evidence="1">
    <location>
        <begin position="342"/>
        <end position="518"/>
    </location>
</feature>